<comment type="caution">
    <text evidence="1">The sequence shown here is derived from an EMBL/GenBank/DDBJ whole genome shotgun (WGS) entry which is preliminary data.</text>
</comment>
<reference evidence="1 2" key="1">
    <citation type="submission" date="2018-08" db="EMBL/GenBank/DDBJ databases">
        <title>Recombination of ecologically and evolutionarily significant loci maintains genetic cohesion in the Pseudomonas syringae species complex.</title>
        <authorList>
            <person name="Dillon M."/>
            <person name="Thakur S."/>
            <person name="Almeida R.N.D."/>
            <person name="Weir B.S."/>
            <person name="Guttman D.S."/>
        </authorList>
    </citation>
    <scope>NUCLEOTIDE SEQUENCE [LARGE SCALE GENOMIC DNA]</scope>
    <source>
        <strain evidence="1 2">ICMP 16926</strain>
    </source>
</reference>
<dbReference type="Proteomes" id="UP000268096">
    <property type="component" value="Unassembled WGS sequence"/>
</dbReference>
<gene>
    <name evidence="1" type="ORF">ALP48_102092</name>
</gene>
<evidence type="ECO:0000313" key="2">
    <source>
        <dbReference type="Proteomes" id="UP000268096"/>
    </source>
</evidence>
<evidence type="ECO:0000313" key="1">
    <source>
        <dbReference type="EMBL" id="RMT46069.1"/>
    </source>
</evidence>
<organism evidence="1 2">
    <name type="scientific">Pseudomonas syringae pv. solidagae</name>
    <dbReference type="NCBI Taxonomy" id="264458"/>
    <lineage>
        <taxon>Bacteria</taxon>
        <taxon>Pseudomonadati</taxon>
        <taxon>Pseudomonadota</taxon>
        <taxon>Gammaproteobacteria</taxon>
        <taxon>Pseudomonadales</taxon>
        <taxon>Pseudomonadaceae</taxon>
        <taxon>Pseudomonas</taxon>
        <taxon>Pseudomonas syringae</taxon>
    </lineage>
</organism>
<proteinExistence type="predicted"/>
<sequence length="41" mass="5066">MTFLRYFLNDPDIRQVQAFTPIILPPAQYESVWWRVGKRRR</sequence>
<dbReference type="AlphaFoldDB" id="A0A3M5LD93"/>
<accession>A0A3M5LD93</accession>
<dbReference type="EMBL" id="RBTH01000185">
    <property type="protein sequence ID" value="RMT46069.1"/>
    <property type="molecule type" value="Genomic_DNA"/>
</dbReference>
<protein>
    <submittedName>
        <fullName evidence="1">Uncharacterized protein</fullName>
    </submittedName>
</protein>
<name>A0A3M5LD93_PSESX</name>